<feature type="compositionally biased region" description="Polar residues" evidence="1">
    <location>
        <begin position="106"/>
        <end position="162"/>
    </location>
</feature>
<accession>A0A1L7GTE0</accession>
<evidence type="ECO:0000259" key="2">
    <source>
        <dbReference type="Pfam" id="PF09524"/>
    </source>
</evidence>
<dbReference type="Pfam" id="PF09524">
    <property type="entry name" value="Phg_2220_C"/>
    <property type="match status" value="1"/>
</dbReference>
<gene>
    <name evidence="3" type="ORF">BUW47_02100</name>
</gene>
<dbReference type="InterPro" id="IPR011741">
    <property type="entry name" value="Phg_2220_C"/>
</dbReference>
<evidence type="ECO:0000313" key="3">
    <source>
        <dbReference type="EMBL" id="APU45307.1"/>
    </source>
</evidence>
<organism evidence="3 4">
    <name type="scientific">Limosilactobacillus fermentum</name>
    <name type="common">Lactobacillus fermentum</name>
    <dbReference type="NCBI Taxonomy" id="1613"/>
    <lineage>
        <taxon>Bacteria</taxon>
        <taxon>Bacillati</taxon>
        <taxon>Bacillota</taxon>
        <taxon>Bacilli</taxon>
        <taxon>Lactobacillales</taxon>
        <taxon>Lactobacillaceae</taxon>
        <taxon>Limosilactobacillus</taxon>
    </lineage>
</organism>
<evidence type="ECO:0000256" key="1">
    <source>
        <dbReference type="SAM" id="MobiDB-lite"/>
    </source>
</evidence>
<dbReference type="Proteomes" id="UP000185427">
    <property type="component" value="Chromosome"/>
</dbReference>
<sequence>MSLLIEEPPLQVLPSLAKSIGLNEAIVLQQIHYWLRKSNNVKDGHKWIYNSMTNWQKQFSFWSLPTVKRVFRSLKNQGLLITANYNKAGFDKTKWYRINYEKLQHMSQRSDQNDPTMVSSWTDGSDQNDPTMVSSWTDGSDQNDPTNTNRLPENTTETTTDILSGKPDHAPYQEILDYLNSKAGTSYRASSKATQRFINARLNENFTVEDFKKVIDIKAASWKDDPKMSKYLRPQTLFSNKFEGYLNEPMPTMQPDNPYDRYYE</sequence>
<feature type="region of interest" description="Disordered" evidence="1">
    <location>
        <begin position="106"/>
        <end position="168"/>
    </location>
</feature>
<protein>
    <recommendedName>
        <fullName evidence="2">Phage conserved hypothetical protein C-terminal domain-containing protein</fullName>
    </recommendedName>
</protein>
<feature type="domain" description="Phage conserved hypothetical protein C-terminal" evidence="2">
    <location>
        <begin position="175"/>
        <end position="247"/>
    </location>
</feature>
<proteinExistence type="predicted"/>
<dbReference type="OrthoDB" id="1258529at2"/>
<reference evidence="3 4" key="1">
    <citation type="submission" date="2016-12" db="EMBL/GenBank/DDBJ databases">
        <title>Complete Genome Sequence of Lactobacillus fermentum Strain SNUV175, a Probiotic for Treatment of Bacterial Vaginosis.</title>
        <authorList>
            <person name="Lee S."/>
            <person name="You H.J."/>
            <person name="Kwon B."/>
            <person name="Ko G."/>
        </authorList>
    </citation>
    <scope>NUCLEOTIDE SEQUENCE [LARGE SCALE GENOMIC DNA]</scope>
    <source>
        <strain evidence="3 4">SNUV175</strain>
    </source>
</reference>
<name>A0A1L7GTE0_LIMFE</name>
<dbReference type="AlphaFoldDB" id="A0A1L7GTE0"/>
<dbReference type="NCBIfam" id="TIGR02220">
    <property type="entry name" value="phg_TIGR02220"/>
    <property type="match status" value="1"/>
</dbReference>
<dbReference type="RefSeq" id="WP_075667145.1">
    <property type="nucleotide sequence ID" value="NZ_CP019030.1"/>
</dbReference>
<dbReference type="EMBL" id="CP019030">
    <property type="protein sequence ID" value="APU45307.1"/>
    <property type="molecule type" value="Genomic_DNA"/>
</dbReference>
<evidence type="ECO:0000313" key="4">
    <source>
        <dbReference type="Proteomes" id="UP000185427"/>
    </source>
</evidence>